<gene>
    <name evidence="1" type="ORF">BN4615_P3772</name>
</gene>
<dbReference type="EMBL" id="LT559118">
    <property type="protein sequence ID" value="SBO94256.1"/>
    <property type="molecule type" value="Genomic_DNA"/>
</dbReference>
<accession>A0A1M4E5Y9</accession>
<name>A0A1M4E5Y9_9ACTN</name>
<evidence type="ECO:0000313" key="1">
    <source>
        <dbReference type="EMBL" id="SBO94256.1"/>
    </source>
</evidence>
<reference evidence="1" key="1">
    <citation type="submission" date="2016-04" db="EMBL/GenBank/DDBJ databases">
        <authorList>
            <person name="Evans L.H."/>
            <person name="Alamgir A."/>
            <person name="Owens N."/>
            <person name="Weber N.D."/>
            <person name="Virtaneva K."/>
            <person name="Barbian K."/>
            <person name="Babar A."/>
            <person name="Rosenke K."/>
        </authorList>
    </citation>
    <scope>NUCLEOTIDE SEQUENCE</scope>
    <source>
        <strain evidence="1">Nono1</strain>
    </source>
</reference>
<protein>
    <submittedName>
        <fullName evidence="1">Uncharacterized protein</fullName>
    </submittedName>
</protein>
<dbReference type="AlphaFoldDB" id="A0A1M4E5Y9"/>
<proteinExistence type="predicted"/>
<organism evidence="1">
    <name type="scientific">Nonomuraea gerenzanensis</name>
    <dbReference type="NCBI Taxonomy" id="93944"/>
    <lineage>
        <taxon>Bacteria</taxon>
        <taxon>Bacillati</taxon>
        <taxon>Actinomycetota</taxon>
        <taxon>Actinomycetes</taxon>
        <taxon>Streptosporangiales</taxon>
        <taxon>Streptosporangiaceae</taxon>
        <taxon>Nonomuraea</taxon>
    </lineage>
</organism>
<sequence>MSARQQFELAEKIRREQQEPHIVVDIHPSPHVSSVLILVIENIGSTVARDVRIAFDKPIERAVEDNPNQHRLNEHRIFTEGIPHMPPRHRIELLFDYGPDRFEADLPMAYTVTVDAEWTGGRVDTLTYLIDLSVYYNVNYLGVKNLHDGVKMLGEVKKQLELMNRHANRHASSLMLADRSSRLGEFRRAIRTVLRATIRR</sequence>